<dbReference type="Proteomes" id="UP001162060">
    <property type="component" value="Unassembled WGS sequence"/>
</dbReference>
<dbReference type="EMBL" id="CAKLBY020000065">
    <property type="protein sequence ID" value="CAK7922400.1"/>
    <property type="molecule type" value="Genomic_DNA"/>
</dbReference>
<sequence length="75" mass="8740">MLYLSQSQHGAVRVSSPTLSFDFTGYPVNSYDRDPRFTAEFWQSVFRSLGERLKMSTSDHLFMDGQTERVSRVRE</sequence>
<dbReference type="EMBL" id="CAKLBY020000065">
    <property type="protein sequence ID" value="CAK7922398.1"/>
    <property type="molecule type" value="Genomic_DNA"/>
</dbReference>
<dbReference type="AlphaFoldDB" id="A0AAV1TLK3"/>
<name>A0AAV1TLK3_9STRA</name>
<accession>A0AAV1TLK3</accession>
<protein>
    <submittedName>
        <fullName evidence="1">Uncharacterized protein</fullName>
    </submittedName>
</protein>
<evidence type="ECO:0000313" key="1">
    <source>
        <dbReference type="EMBL" id="CAK7922398.1"/>
    </source>
</evidence>
<organism evidence="1 3">
    <name type="scientific">Peronospora matthiolae</name>
    <dbReference type="NCBI Taxonomy" id="2874970"/>
    <lineage>
        <taxon>Eukaryota</taxon>
        <taxon>Sar</taxon>
        <taxon>Stramenopiles</taxon>
        <taxon>Oomycota</taxon>
        <taxon>Peronosporomycetes</taxon>
        <taxon>Peronosporales</taxon>
        <taxon>Peronosporaceae</taxon>
        <taxon>Peronospora</taxon>
    </lineage>
</organism>
<comment type="caution">
    <text evidence="1">The sequence shown here is derived from an EMBL/GenBank/DDBJ whole genome shotgun (WGS) entry which is preliminary data.</text>
</comment>
<evidence type="ECO:0000313" key="3">
    <source>
        <dbReference type="Proteomes" id="UP001162060"/>
    </source>
</evidence>
<gene>
    <name evidence="1" type="ORF">PM001_LOCUS7607</name>
    <name evidence="2" type="ORF">PM001_LOCUS7608</name>
</gene>
<proteinExistence type="predicted"/>
<evidence type="ECO:0000313" key="2">
    <source>
        <dbReference type="EMBL" id="CAK7922400.1"/>
    </source>
</evidence>
<reference evidence="1" key="1">
    <citation type="submission" date="2024-01" db="EMBL/GenBank/DDBJ databases">
        <authorList>
            <person name="Webb A."/>
        </authorList>
    </citation>
    <scope>NUCLEOTIDE SEQUENCE</scope>
    <source>
        <strain evidence="1">Pm1</strain>
    </source>
</reference>